<dbReference type="Proteomes" id="UP000034213">
    <property type="component" value="Unassembled WGS sequence"/>
</dbReference>
<organism evidence="2 3">
    <name type="scientific">Candidatus Beckwithbacteria bacterium GW2011_GWA2_43_10</name>
    <dbReference type="NCBI Taxonomy" id="1618369"/>
    <lineage>
        <taxon>Bacteria</taxon>
        <taxon>Candidatus Beckwithiibacteriota</taxon>
    </lineage>
</organism>
<evidence type="ECO:0008006" key="4">
    <source>
        <dbReference type="Google" id="ProtNLM"/>
    </source>
</evidence>
<dbReference type="InterPro" id="IPR036165">
    <property type="entry name" value="YefM-like_sf"/>
</dbReference>
<comment type="similarity">
    <text evidence="1">Belongs to the phD/YefM antitoxin family.</text>
</comment>
<accession>A0A0G1F0R1</accession>
<sequence length="85" mass="9373">MSMVIPATEARNNFFDILNRVLYGNEVVLISKAGTDTLVKMESVPDSVKVLNRLSGSISAGDAKLMKAAVKEMRKMPLRKINSFD</sequence>
<evidence type="ECO:0000256" key="1">
    <source>
        <dbReference type="ARBA" id="ARBA00009981"/>
    </source>
</evidence>
<dbReference type="EMBL" id="LCEW01000007">
    <property type="protein sequence ID" value="KKS80408.1"/>
    <property type="molecule type" value="Genomic_DNA"/>
</dbReference>
<dbReference type="STRING" id="1618369.UV54_C0007G0017"/>
<dbReference type="SUPFAM" id="SSF143120">
    <property type="entry name" value="YefM-like"/>
    <property type="match status" value="1"/>
</dbReference>
<dbReference type="NCBIfam" id="TIGR01552">
    <property type="entry name" value="phd_fam"/>
    <property type="match status" value="1"/>
</dbReference>
<evidence type="ECO:0000313" key="3">
    <source>
        <dbReference type="Proteomes" id="UP000034213"/>
    </source>
</evidence>
<evidence type="ECO:0000313" key="2">
    <source>
        <dbReference type="EMBL" id="KKS80408.1"/>
    </source>
</evidence>
<protein>
    <recommendedName>
        <fullName evidence="4">Antitoxin</fullName>
    </recommendedName>
</protein>
<comment type="caution">
    <text evidence="2">The sequence shown here is derived from an EMBL/GenBank/DDBJ whole genome shotgun (WGS) entry which is preliminary data.</text>
</comment>
<reference evidence="2 3" key="1">
    <citation type="journal article" date="2015" name="Nature">
        <title>rRNA introns, odd ribosomes, and small enigmatic genomes across a large radiation of phyla.</title>
        <authorList>
            <person name="Brown C.T."/>
            <person name="Hug L.A."/>
            <person name="Thomas B.C."/>
            <person name="Sharon I."/>
            <person name="Castelle C.J."/>
            <person name="Singh A."/>
            <person name="Wilkins M.J."/>
            <person name="Williams K.H."/>
            <person name="Banfield J.F."/>
        </authorList>
    </citation>
    <scope>NUCLEOTIDE SEQUENCE [LARGE SCALE GENOMIC DNA]</scope>
</reference>
<gene>
    <name evidence="2" type="ORF">UV54_C0007G0017</name>
</gene>
<dbReference type="AlphaFoldDB" id="A0A0G1F0R1"/>
<proteinExistence type="inferred from homology"/>
<name>A0A0G1F0R1_9BACT</name>